<dbReference type="CDD" id="cd23763">
    <property type="entry name" value="ASKHA_ATPase_ROK"/>
    <property type="match status" value="1"/>
</dbReference>
<evidence type="ECO:0000313" key="3">
    <source>
        <dbReference type="Proteomes" id="UP000176299"/>
    </source>
</evidence>
<dbReference type="InterPro" id="IPR043129">
    <property type="entry name" value="ATPase_NBD"/>
</dbReference>
<dbReference type="Proteomes" id="UP000176299">
    <property type="component" value="Unassembled WGS sequence"/>
</dbReference>
<dbReference type="PROSITE" id="PS01125">
    <property type="entry name" value="ROK"/>
    <property type="match status" value="1"/>
</dbReference>
<dbReference type="STRING" id="1802591.A2113_02945"/>
<comment type="similarity">
    <text evidence="1">Belongs to the ROK (NagC/XylR) family.</text>
</comment>
<dbReference type="InterPro" id="IPR000600">
    <property type="entry name" value="ROK"/>
</dbReference>
<name>A0A1G1W073_9BACT</name>
<dbReference type="PANTHER" id="PTHR18964:SF149">
    <property type="entry name" value="BIFUNCTIONAL UDP-N-ACETYLGLUCOSAMINE 2-EPIMERASE_N-ACETYLMANNOSAMINE KINASE"/>
    <property type="match status" value="1"/>
</dbReference>
<dbReference type="Pfam" id="PF00480">
    <property type="entry name" value="ROK"/>
    <property type="match status" value="1"/>
</dbReference>
<dbReference type="PANTHER" id="PTHR18964">
    <property type="entry name" value="ROK (REPRESSOR, ORF, KINASE) FAMILY"/>
    <property type="match status" value="1"/>
</dbReference>
<sequence>MFIGIDIGGTHTRIATGGRGKIKKRADFPTKEFQTSIQEIKEAAENLSQGETIKRIGVAVPGPLDMRTGKLLGSPHLVGWNNIEIADIFANLLKTEAVVGHDASVAALGEFRFGAGRGKNPMLYITVSTGIGIGLIVGGKIFKGIYNPEAGHQILGKSGTKCTCGQEADLETYASGTGIKAASDKEPVDVEGTQVWAEAMEWLGIGVANMILHYAPEIVIIGGGMTKHKDLFFPPLEASLKKHLHQIPPVSIVPSGLGQDSGIIGAITLAEEGY</sequence>
<comment type="caution">
    <text evidence="2">The sequence shown here is derived from an EMBL/GenBank/DDBJ whole genome shotgun (WGS) entry which is preliminary data.</text>
</comment>
<dbReference type="Gene3D" id="3.30.420.40">
    <property type="match status" value="2"/>
</dbReference>
<protein>
    <recommendedName>
        <fullName evidence="4">Sugar kinase</fullName>
    </recommendedName>
</protein>
<dbReference type="AlphaFoldDB" id="A0A1G1W073"/>
<accession>A0A1G1W073</accession>
<dbReference type="EMBL" id="MHCN01000018">
    <property type="protein sequence ID" value="OGY21062.1"/>
    <property type="molecule type" value="Genomic_DNA"/>
</dbReference>
<organism evidence="2 3">
    <name type="scientific">Candidatus Woykebacteria bacterium GWA1_44_8</name>
    <dbReference type="NCBI Taxonomy" id="1802591"/>
    <lineage>
        <taxon>Bacteria</taxon>
        <taxon>Candidatus Woykeibacteriota</taxon>
    </lineage>
</organism>
<dbReference type="SUPFAM" id="SSF53067">
    <property type="entry name" value="Actin-like ATPase domain"/>
    <property type="match status" value="1"/>
</dbReference>
<evidence type="ECO:0000313" key="2">
    <source>
        <dbReference type="EMBL" id="OGY21062.1"/>
    </source>
</evidence>
<proteinExistence type="inferred from homology"/>
<evidence type="ECO:0008006" key="4">
    <source>
        <dbReference type="Google" id="ProtNLM"/>
    </source>
</evidence>
<dbReference type="InterPro" id="IPR049874">
    <property type="entry name" value="ROK_cs"/>
</dbReference>
<reference evidence="2 3" key="1">
    <citation type="journal article" date="2016" name="Nat. Commun.">
        <title>Thousands of microbial genomes shed light on interconnected biogeochemical processes in an aquifer system.</title>
        <authorList>
            <person name="Anantharaman K."/>
            <person name="Brown C.T."/>
            <person name="Hug L.A."/>
            <person name="Sharon I."/>
            <person name="Castelle C.J."/>
            <person name="Probst A.J."/>
            <person name="Thomas B.C."/>
            <person name="Singh A."/>
            <person name="Wilkins M.J."/>
            <person name="Karaoz U."/>
            <person name="Brodie E.L."/>
            <person name="Williams K.H."/>
            <person name="Hubbard S.S."/>
            <person name="Banfield J.F."/>
        </authorList>
    </citation>
    <scope>NUCLEOTIDE SEQUENCE [LARGE SCALE GENOMIC DNA]</scope>
</reference>
<gene>
    <name evidence="2" type="ORF">A2113_02945</name>
</gene>
<evidence type="ECO:0000256" key="1">
    <source>
        <dbReference type="ARBA" id="ARBA00006479"/>
    </source>
</evidence>